<dbReference type="AlphaFoldDB" id="A0AAF3FN50"/>
<dbReference type="InterPro" id="IPR018967">
    <property type="entry name" value="FeS-contain_CDGSH-typ"/>
</dbReference>
<name>A0AAF3FN50_9BILA</name>
<dbReference type="Proteomes" id="UP000887575">
    <property type="component" value="Unassembled WGS sequence"/>
</dbReference>
<dbReference type="PROSITE" id="PS51257">
    <property type="entry name" value="PROKAR_LIPOPROTEIN"/>
    <property type="match status" value="1"/>
</dbReference>
<evidence type="ECO:0000313" key="8">
    <source>
        <dbReference type="WBParaSite" id="MBELARI_LOCUS8604"/>
    </source>
</evidence>
<keyword evidence="4" id="KW-0411">Iron-sulfur</keyword>
<protein>
    <recommendedName>
        <fullName evidence="6">Iron-binding zinc finger CDGSH type domain-containing protein</fullName>
    </recommendedName>
</protein>
<comment type="cofactor">
    <cofactor evidence="5">
        <name>[2Fe-2S] cluster</name>
        <dbReference type="ChEBI" id="CHEBI:190135"/>
    </cofactor>
</comment>
<dbReference type="WBParaSite" id="MBELARI_LOCUS8604">
    <property type="protein sequence ID" value="MBELARI_LOCUS8604"/>
    <property type="gene ID" value="MBELARI_LOCUS8604"/>
</dbReference>
<feature type="domain" description="Iron-binding zinc finger CDGSH type" evidence="6">
    <location>
        <begin position="31"/>
        <end position="68"/>
    </location>
</feature>
<evidence type="ECO:0000256" key="3">
    <source>
        <dbReference type="ARBA" id="ARBA00023004"/>
    </source>
</evidence>
<accession>A0AAF3FN50</accession>
<dbReference type="GO" id="GO:0051537">
    <property type="term" value="F:2 iron, 2 sulfur cluster binding"/>
    <property type="evidence" value="ECO:0007669"/>
    <property type="project" value="UniProtKB-KW"/>
</dbReference>
<dbReference type="Gene3D" id="3.40.5.90">
    <property type="entry name" value="CDGSH iron-sulfur domain, mitoNEET-type"/>
    <property type="match status" value="1"/>
</dbReference>
<evidence type="ECO:0000313" key="7">
    <source>
        <dbReference type="Proteomes" id="UP000887575"/>
    </source>
</evidence>
<organism evidence="7 8">
    <name type="scientific">Mesorhabditis belari</name>
    <dbReference type="NCBI Taxonomy" id="2138241"/>
    <lineage>
        <taxon>Eukaryota</taxon>
        <taxon>Metazoa</taxon>
        <taxon>Ecdysozoa</taxon>
        <taxon>Nematoda</taxon>
        <taxon>Chromadorea</taxon>
        <taxon>Rhabditida</taxon>
        <taxon>Rhabditina</taxon>
        <taxon>Rhabditomorpha</taxon>
        <taxon>Rhabditoidea</taxon>
        <taxon>Rhabditidae</taxon>
        <taxon>Mesorhabditinae</taxon>
        <taxon>Mesorhabditis</taxon>
    </lineage>
</organism>
<proteinExistence type="predicted"/>
<keyword evidence="2" id="KW-0479">Metal-binding</keyword>
<dbReference type="SMART" id="SM00704">
    <property type="entry name" value="ZnF_CDGSH"/>
    <property type="match status" value="1"/>
</dbReference>
<evidence type="ECO:0000256" key="1">
    <source>
        <dbReference type="ARBA" id="ARBA00022714"/>
    </source>
</evidence>
<sequence>MRFHLKESMQPRSRKRWPPGICGQSYTWCSCGLSTSQVEKSGEYQMCMCKQTDHRPLCDGKHKNVSPIPRDAPTQGLFNIAFSDNSPVYEGVAKKLGYRPKNGGFQW</sequence>
<evidence type="ECO:0000256" key="4">
    <source>
        <dbReference type="ARBA" id="ARBA00023014"/>
    </source>
</evidence>
<keyword evidence="3" id="KW-0408">Iron</keyword>
<reference evidence="8" key="1">
    <citation type="submission" date="2024-02" db="UniProtKB">
        <authorList>
            <consortium name="WormBaseParasite"/>
        </authorList>
    </citation>
    <scope>IDENTIFICATION</scope>
</reference>
<dbReference type="InterPro" id="IPR042216">
    <property type="entry name" value="MitoNEET_CISD"/>
</dbReference>
<keyword evidence="1" id="KW-0001">2Fe-2S</keyword>
<evidence type="ECO:0000256" key="5">
    <source>
        <dbReference type="ARBA" id="ARBA00034078"/>
    </source>
</evidence>
<keyword evidence="7" id="KW-1185">Reference proteome</keyword>
<dbReference type="GO" id="GO:0046872">
    <property type="term" value="F:metal ion binding"/>
    <property type="evidence" value="ECO:0007669"/>
    <property type="project" value="UniProtKB-KW"/>
</dbReference>
<dbReference type="GO" id="GO:0005737">
    <property type="term" value="C:cytoplasm"/>
    <property type="evidence" value="ECO:0007669"/>
    <property type="project" value="UniProtKB-ARBA"/>
</dbReference>
<evidence type="ECO:0000259" key="6">
    <source>
        <dbReference type="SMART" id="SM00704"/>
    </source>
</evidence>
<evidence type="ECO:0000256" key="2">
    <source>
        <dbReference type="ARBA" id="ARBA00022723"/>
    </source>
</evidence>